<accession>A0A075WEH2</accession>
<dbReference type="SUPFAM" id="SSF54791">
    <property type="entry name" value="Eukaryotic type KH-domain (KH-domain type I)"/>
    <property type="match status" value="2"/>
</dbReference>
<dbReference type="InterPro" id="IPR004088">
    <property type="entry name" value="KH_dom_type_1"/>
</dbReference>
<reference evidence="4 5" key="1">
    <citation type="submission" date="2013-07" db="EMBL/GenBank/DDBJ databases">
        <title>Genome of Archaeoglobus fulgidus.</title>
        <authorList>
            <person name="Fiebig A."/>
            <person name="Birkeland N.-K."/>
        </authorList>
    </citation>
    <scope>NUCLEOTIDE SEQUENCE [LARGE SCALE GENOMIC DNA]</scope>
    <source>
        <strain evidence="4 5">DSM 8774</strain>
    </source>
</reference>
<dbReference type="GO" id="GO:0003723">
    <property type="term" value="F:RNA binding"/>
    <property type="evidence" value="ECO:0007669"/>
    <property type="project" value="UniProtKB-UniRule"/>
</dbReference>
<dbReference type="Pfam" id="PF00013">
    <property type="entry name" value="KH_1"/>
    <property type="match status" value="1"/>
</dbReference>
<sequence>MNVVELEIPEDRVGVLIGKDGEIKKLIEEKTGCKLTVLGKHNVVKIECEDALGFMRARDVVSAISHGFSPDVALKLLYDENLVLEVINLSDFLSDNALRRIKGRIIGKEGKMRKQIEDMLNVNISISDKHVAIIGDPENVAAAREAIMMLVEGAQHSTVIKFMERKRRDLKTRSLDWL</sequence>
<evidence type="ECO:0000256" key="1">
    <source>
        <dbReference type="ARBA" id="ARBA00022884"/>
    </source>
</evidence>
<evidence type="ECO:0000313" key="5">
    <source>
        <dbReference type="Proteomes" id="UP000028501"/>
    </source>
</evidence>
<gene>
    <name evidence="4" type="ORF">AFULGI_00020570</name>
</gene>
<dbReference type="CDD" id="cd22389">
    <property type="entry name" value="KH-I_Dim2p_like_rpt1"/>
    <property type="match status" value="1"/>
</dbReference>
<dbReference type="PROSITE" id="PS50084">
    <property type="entry name" value="KH_TYPE_1"/>
    <property type="match status" value="2"/>
</dbReference>
<evidence type="ECO:0000256" key="2">
    <source>
        <dbReference type="PROSITE-ProRule" id="PRU00117"/>
    </source>
</evidence>
<dbReference type="GeneID" id="24795548"/>
<dbReference type="Proteomes" id="UP000028501">
    <property type="component" value="Chromosome"/>
</dbReference>
<name>A0A075WEH2_ARCFL</name>
<dbReference type="RefSeq" id="WP_048096095.1">
    <property type="nucleotide sequence ID" value="NZ_CP006577.1"/>
</dbReference>
<dbReference type="NCBIfam" id="TIGR03665">
    <property type="entry name" value="arCOG04150"/>
    <property type="match status" value="1"/>
</dbReference>
<feature type="domain" description="K Homology" evidence="3">
    <location>
        <begin position="81"/>
        <end position="152"/>
    </location>
</feature>
<dbReference type="SMART" id="SM00322">
    <property type="entry name" value="KH"/>
    <property type="match status" value="2"/>
</dbReference>
<dbReference type="NCBIfam" id="NF010334">
    <property type="entry name" value="PRK13763.2-5"/>
    <property type="match status" value="1"/>
</dbReference>
<dbReference type="InterPro" id="IPR019964">
    <property type="entry name" value="KH_domain_protein_archaea"/>
</dbReference>
<dbReference type="InterPro" id="IPR055211">
    <property type="entry name" value="KH_PNO1_2nd"/>
</dbReference>
<evidence type="ECO:0000313" key="4">
    <source>
        <dbReference type="EMBL" id="AIG98805.1"/>
    </source>
</evidence>
<organism evidence="4 5">
    <name type="scientific">Archaeoglobus fulgidus DSM 8774</name>
    <dbReference type="NCBI Taxonomy" id="1344584"/>
    <lineage>
        <taxon>Archaea</taxon>
        <taxon>Methanobacteriati</taxon>
        <taxon>Methanobacteriota</taxon>
        <taxon>Archaeoglobi</taxon>
        <taxon>Archaeoglobales</taxon>
        <taxon>Archaeoglobaceae</taxon>
        <taxon>Archaeoglobus</taxon>
    </lineage>
</organism>
<dbReference type="PANTHER" id="PTHR12826">
    <property type="entry name" value="RIBONUCLEASE Y"/>
    <property type="match status" value="1"/>
</dbReference>
<dbReference type="InterPro" id="IPR004087">
    <property type="entry name" value="KH_dom"/>
</dbReference>
<evidence type="ECO:0000259" key="3">
    <source>
        <dbReference type="SMART" id="SM00322"/>
    </source>
</evidence>
<protein>
    <submittedName>
        <fullName evidence="4">Universal archaeal KH domain protein</fullName>
    </submittedName>
</protein>
<dbReference type="Gene3D" id="3.30.1370.10">
    <property type="entry name" value="K Homology domain, type 1"/>
    <property type="match status" value="2"/>
</dbReference>
<dbReference type="InterPro" id="IPR036612">
    <property type="entry name" value="KH_dom_type_1_sf"/>
</dbReference>
<proteinExistence type="predicted"/>
<feature type="domain" description="K Homology" evidence="3">
    <location>
        <begin position="2"/>
        <end position="65"/>
    </location>
</feature>
<keyword evidence="1 2" id="KW-0694">RNA-binding</keyword>
<dbReference type="PANTHER" id="PTHR12826:SF13">
    <property type="entry name" value="RNA-BINDING PROTEIN PNO1"/>
    <property type="match status" value="1"/>
</dbReference>
<dbReference type="Pfam" id="PF22891">
    <property type="entry name" value="KH_PNO1_2nd"/>
    <property type="match status" value="1"/>
</dbReference>
<dbReference type="KEGG" id="afg:AFULGI_00020570"/>
<dbReference type="EMBL" id="CP006577">
    <property type="protein sequence ID" value="AIG98805.1"/>
    <property type="molecule type" value="Genomic_DNA"/>
</dbReference>
<dbReference type="HOGENOM" id="CLU_064992_3_0_2"/>
<dbReference type="AlphaFoldDB" id="A0A075WEH2"/>